<proteinExistence type="predicted"/>
<dbReference type="AlphaFoldDB" id="A0A091DVM5"/>
<accession>A0A091DVM5</accession>
<reference evidence="1 2" key="1">
    <citation type="submission" date="2013-11" db="EMBL/GenBank/DDBJ databases">
        <title>The Damaraland mole rat (Fukomys damarensis) genome and evolution of African mole rats.</title>
        <authorList>
            <person name="Gladyshev V.N."/>
            <person name="Fang X."/>
        </authorList>
    </citation>
    <scope>NUCLEOTIDE SEQUENCE [LARGE SCALE GENOMIC DNA]</scope>
    <source>
        <tissue evidence="1">Liver</tissue>
    </source>
</reference>
<dbReference type="EMBL" id="KN121979">
    <property type="protein sequence ID" value="KFO34335.1"/>
    <property type="molecule type" value="Genomic_DNA"/>
</dbReference>
<evidence type="ECO:0000313" key="2">
    <source>
        <dbReference type="Proteomes" id="UP000028990"/>
    </source>
</evidence>
<evidence type="ECO:0000313" key="1">
    <source>
        <dbReference type="EMBL" id="KFO34335.1"/>
    </source>
</evidence>
<keyword evidence="2" id="KW-1185">Reference proteome</keyword>
<organism evidence="1 2">
    <name type="scientific">Fukomys damarensis</name>
    <name type="common">Damaraland mole rat</name>
    <name type="synonym">Cryptomys damarensis</name>
    <dbReference type="NCBI Taxonomy" id="885580"/>
    <lineage>
        <taxon>Eukaryota</taxon>
        <taxon>Metazoa</taxon>
        <taxon>Chordata</taxon>
        <taxon>Craniata</taxon>
        <taxon>Vertebrata</taxon>
        <taxon>Euteleostomi</taxon>
        <taxon>Mammalia</taxon>
        <taxon>Eutheria</taxon>
        <taxon>Euarchontoglires</taxon>
        <taxon>Glires</taxon>
        <taxon>Rodentia</taxon>
        <taxon>Hystricomorpha</taxon>
        <taxon>Bathyergidae</taxon>
        <taxon>Fukomys</taxon>
    </lineage>
</organism>
<protein>
    <submittedName>
        <fullName evidence="1">Uncharacterized protein</fullName>
    </submittedName>
</protein>
<dbReference type="Proteomes" id="UP000028990">
    <property type="component" value="Unassembled WGS sequence"/>
</dbReference>
<name>A0A091DVM5_FUKDA</name>
<gene>
    <name evidence="1" type="ORF">H920_04268</name>
</gene>
<sequence length="82" mass="9202">MEVTRALQTATLVEAGHPPVRGSKAGKVLFMSQPVICMLSTWLLLQAQLCLTLSYLNPDVTKKEPRKGHWLSVTETEWRDHG</sequence>